<accession>A0A3N5AQE2</accession>
<organism evidence="1 2">
    <name type="scientific">Thermodesulfitimonas autotrophica</name>
    <dbReference type="NCBI Taxonomy" id="1894989"/>
    <lineage>
        <taxon>Bacteria</taxon>
        <taxon>Bacillati</taxon>
        <taxon>Bacillota</taxon>
        <taxon>Clostridia</taxon>
        <taxon>Thermoanaerobacterales</taxon>
        <taxon>Thermoanaerobacteraceae</taxon>
        <taxon>Thermodesulfitimonas</taxon>
    </lineage>
</organism>
<dbReference type="OrthoDB" id="9975418at2"/>
<dbReference type="Proteomes" id="UP000282654">
    <property type="component" value="Unassembled WGS sequence"/>
</dbReference>
<reference evidence="1 2" key="1">
    <citation type="submission" date="2018-11" db="EMBL/GenBank/DDBJ databases">
        <title>Genomic Encyclopedia of Type Strains, Phase IV (KMG-IV): sequencing the most valuable type-strain genomes for metagenomic binning, comparative biology and taxonomic classification.</title>
        <authorList>
            <person name="Goeker M."/>
        </authorList>
    </citation>
    <scope>NUCLEOTIDE SEQUENCE [LARGE SCALE GENOMIC DNA]</scope>
    <source>
        <strain evidence="1 2">DSM 102936</strain>
    </source>
</reference>
<dbReference type="RefSeq" id="WP_123929918.1">
    <property type="nucleotide sequence ID" value="NZ_RKRE01000002.1"/>
</dbReference>
<dbReference type="EMBL" id="RKRE01000002">
    <property type="protein sequence ID" value="RPF47103.1"/>
    <property type="molecule type" value="Genomic_DNA"/>
</dbReference>
<evidence type="ECO:0000313" key="1">
    <source>
        <dbReference type="EMBL" id="RPF47103.1"/>
    </source>
</evidence>
<keyword evidence="2" id="KW-1185">Reference proteome</keyword>
<comment type="caution">
    <text evidence="1">The sequence shown here is derived from an EMBL/GenBank/DDBJ whole genome shotgun (WGS) entry which is preliminary data.</text>
</comment>
<evidence type="ECO:0000313" key="2">
    <source>
        <dbReference type="Proteomes" id="UP000282654"/>
    </source>
</evidence>
<gene>
    <name evidence="1" type="ORF">EDD75_1376</name>
</gene>
<protein>
    <submittedName>
        <fullName evidence="1">Uncharacterized protein</fullName>
    </submittedName>
</protein>
<name>A0A3N5AQE2_9THEO</name>
<sequence>MKRYVGEAYWLKEQPLEARTIRLAIAYYPKAGRLQIAHYHIEGDTIRRNRVVTLAREDLARNPEAKQLLLKALREL</sequence>
<proteinExistence type="predicted"/>
<dbReference type="AlphaFoldDB" id="A0A3N5AQE2"/>